<keyword evidence="3" id="KW-1185">Reference proteome</keyword>
<dbReference type="Gene3D" id="1.10.530.10">
    <property type="match status" value="1"/>
</dbReference>
<feature type="region of interest" description="Disordered" evidence="1">
    <location>
        <begin position="31"/>
        <end position="84"/>
    </location>
</feature>
<feature type="compositionally biased region" description="Low complexity" evidence="1">
    <location>
        <begin position="38"/>
        <end position="59"/>
    </location>
</feature>
<sequence length="238" mass="25329">MAEGRGKGAGKGMRWWVLPLVVLVVWGLARGGKDDGGEPSAGPSATPSPSASSPSAPGHGQDDPDGGGKSGSSSARRSDDPARYAPQVRKYAAAAGVSPRLVMAILYNEAYKPHDPELERSWQRMKPDAAFGIANMHRAAFEATRRGRDFADRRWDELPDDRDLAIEAAAWHLHDLAAQLGDRRGGGLNKNELLALGYNAGASNMLAFARGASPGSQAASYLDKLRGNWDKAAEALDR</sequence>
<dbReference type="RefSeq" id="WP_230988804.1">
    <property type="nucleotide sequence ID" value="NZ_BJMM01000019.1"/>
</dbReference>
<proteinExistence type="predicted"/>
<protein>
    <recommendedName>
        <fullName evidence="4">Transglycosylase SLT domain-containing protein</fullName>
    </recommendedName>
</protein>
<comment type="caution">
    <text evidence="2">The sequence shown here is derived from an EMBL/GenBank/DDBJ whole genome shotgun (WGS) entry which is preliminary data.</text>
</comment>
<dbReference type="InterPro" id="IPR023346">
    <property type="entry name" value="Lysozyme-like_dom_sf"/>
</dbReference>
<evidence type="ECO:0000313" key="3">
    <source>
        <dbReference type="Proteomes" id="UP000319210"/>
    </source>
</evidence>
<reference evidence="2 3" key="1">
    <citation type="submission" date="2019-06" db="EMBL/GenBank/DDBJ databases">
        <title>Whole genome shotgun sequence of Streptomyces cacaoi subsp. cacaoi NBRC 12748.</title>
        <authorList>
            <person name="Hosoyama A."/>
            <person name="Uohara A."/>
            <person name="Ohji S."/>
            <person name="Ichikawa N."/>
        </authorList>
    </citation>
    <scope>NUCLEOTIDE SEQUENCE [LARGE SCALE GENOMIC DNA]</scope>
    <source>
        <strain evidence="2 3">NBRC 12748</strain>
    </source>
</reference>
<name>A0A4Y3R180_STRCI</name>
<gene>
    <name evidence="2" type="ORF">SCA03_38230</name>
</gene>
<dbReference type="EMBL" id="BJMM01000019">
    <property type="protein sequence ID" value="GEB51272.1"/>
    <property type="molecule type" value="Genomic_DNA"/>
</dbReference>
<evidence type="ECO:0008006" key="4">
    <source>
        <dbReference type="Google" id="ProtNLM"/>
    </source>
</evidence>
<evidence type="ECO:0000256" key="1">
    <source>
        <dbReference type="SAM" id="MobiDB-lite"/>
    </source>
</evidence>
<dbReference type="SUPFAM" id="SSF53955">
    <property type="entry name" value="Lysozyme-like"/>
    <property type="match status" value="1"/>
</dbReference>
<dbReference type="Proteomes" id="UP000319210">
    <property type="component" value="Unassembled WGS sequence"/>
</dbReference>
<dbReference type="AlphaFoldDB" id="A0A4Y3R180"/>
<accession>A0A4Y3R180</accession>
<organism evidence="2 3">
    <name type="scientific">Streptomyces cacaoi</name>
    <dbReference type="NCBI Taxonomy" id="1898"/>
    <lineage>
        <taxon>Bacteria</taxon>
        <taxon>Bacillati</taxon>
        <taxon>Actinomycetota</taxon>
        <taxon>Actinomycetes</taxon>
        <taxon>Kitasatosporales</taxon>
        <taxon>Streptomycetaceae</taxon>
        <taxon>Streptomyces</taxon>
    </lineage>
</organism>
<evidence type="ECO:0000313" key="2">
    <source>
        <dbReference type="EMBL" id="GEB51272.1"/>
    </source>
</evidence>